<feature type="domain" description="ABC transporter" evidence="5">
    <location>
        <begin position="31"/>
        <end position="267"/>
    </location>
</feature>
<keyword evidence="2" id="KW-0997">Cell inner membrane</keyword>
<keyword evidence="4 6" id="KW-0067">ATP-binding</keyword>
<dbReference type="GO" id="GO:0005524">
    <property type="term" value="F:ATP binding"/>
    <property type="evidence" value="ECO:0007669"/>
    <property type="project" value="UniProtKB-KW"/>
</dbReference>
<dbReference type="InterPro" id="IPR051921">
    <property type="entry name" value="ABC_osmolyte_uptake_ATP-bind"/>
</dbReference>
<comment type="caution">
    <text evidence="6">The sequence shown here is derived from an EMBL/GenBank/DDBJ whole genome shotgun (WGS) entry which is preliminary data.</text>
</comment>
<evidence type="ECO:0000313" key="6">
    <source>
        <dbReference type="EMBL" id="EFV95917.1"/>
    </source>
</evidence>
<dbReference type="InterPro" id="IPR003593">
    <property type="entry name" value="AAA+_ATPase"/>
</dbReference>
<keyword evidence="7" id="KW-1185">Reference proteome</keyword>
<dbReference type="HOGENOM" id="CLU_000604_1_22_4"/>
<reference evidence="6 7" key="1">
    <citation type="submission" date="2010-12" db="EMBL/GenBank/DDBJ databases">
        <authorList>
            <person name="Muzny D."/>
            <person name="Qin X."/>
            <person name="Deng J."/>
            <person name="Jiang H."/>
            <person name="Liu Y."/>
            <person name="Qu J."/>
            <person name="Song X.-Z."/>
            <person name="Zhang L."/>
            <person name="Thornton R."/>
            <person name="Coyle M."/>
            <person name="Francisco L."/>
            <person name="Jackson L."/>
            <person name="Javaid M."/>
            <person name="Korchina V."/>
            <person name="Kovar C."/>
            <person name="Mata R."/>
            <person name="Mathew T."/>
            <person name="Ngo R."/>
            <person name="Nguyen L."/>
            <person name="Nguyen N."/>
            <person name="Okwuonu G."/>
            <person name="Ongeri F."/>
            <person name="Pham C."/>
            <person name="Simmons D."/>
            <person name="Wilczek-Boney K."/>
            <person name="Hale W."/>
            <person name="Jakkamsetti A."/>
            <person name="Pham P."/>
            <person name="Ruth R."/>
            <person name="San Lucas F."/>
            <person name="Warren J."/>
            <person name="Zhang J."/>
            <person name="Zhao Z."/>
            <person name="Zhou C."/>
            <person name="Zhu D."/>
            <person name="Lee S."/>
            <person name="Bess C."/>
            <person name="Blankenburg K."/>
            <person name="Forbes L."/>
            <person name="Fu Q."/>
            <person name="Gubbala S."/>
            <person name="Hirani K."/>
            <person name="Jayaseelan J.C."/>
            <person name="Lara F."/>
            <person name="Munidasa M."/>
            <person name="Palculict T."/>
            <person name="Patil S."/>
            <person name="Pu L.-L."/>
            <person name="Saada N."/>
            <person name="Tang L."/>
            <person name="Weissenberger G."/>
            <person name="Zhu Y."/>
            <person name="Hemphill L."/>
            <person name="Shang Y."/>
            <person name="Youmans B."/>
            <person name="Ayvaz T."/>
            <person name="Ross M."/>
            <person name="Santibanez J."/>
            <person name="Aqrawi P."/>
            <person name="Gross S."/>
            <person name="Joshi V."/>
            <person name="Fowler G."/>
            <person name="Nazareth L."/>
            <person name="Reid J."/>
            <person name="Worley K."/>
            <person name="Petrosino J."/>
            <person name="Highlander S."/>
            <person name="Gibbs R."/>
        </authorList>
    </citation>
    <scope>NUCLEOTIDE SEQUENCE [LARGE SCALE GENOMIC DNA]</scope>
    <source>
        <strain evidence="6 7">ATCC 51599</strain>
    </source>
</reference>
<keyword evidence="2" id="KW-0472">Membrane</keyword>
<dbReference type="InterPro" id="IPR027417">
    <property type="entry name" value="P-loop_NTPase"/>
</dbReference>
<dbReference type="AlphaFoldDB" id="E7RUD4"/>
<organism evidence="6 7">
    <name type="scientific">Lautropia mirabilis ATCC 51599</name>
    <dbReference type="NCBI Taxonomy" id="887898"/>
    <lineage>
        <taxon>Bacteria</taxon>
        <taxon>Pseudomonadati</taxon>
        <taxon>Pseudomonadota</taxon>
        <taxon>Betaproteobacteria</taxon>
        <taxon>Burkholderiales</taxon>
        <taxon>Burkholderiaceae</taxon>
        <taxon>Lautropia</taxon>
    </lineage>
</organism>
<dbReference type="InterPro" id="IPR017871">
    <property type="entry name" value="ABC_transporter-like_CS"/>
</dbReference>
<dbReference type="PROSITE" id="PS50893">
    <property type="entry name" value="ABC_TRANSPORTER_2"/>
    <property type="match status" value="1"/>
</dbReference>
<dbReference type="Pfam" id="PF00005">
    <property type="entry name" value="ABC_tran"/>
    <property type="match status" value="1"/>
</dbReference>
<dbReference type="RefSeq" id="WP_005671816.1">
    <property type="nucleotide sequence ID" value="NZ_CP146288.1"/>
</dbReference>
<dbReference type="EMBL" id="AEQP01000001">
    <property type="protein sequence ID" value="EFV95917.1"/>
    <property type="molecule type" value="Genomic_DNA"/>
</dbReference>
<evidence type="ECO:0000256" key="3">
    <source>
        <dbReference type="ARBA" id="ARBA00022741"/>
    </source>
</evidence>
<dbReference type="PROSITE" id="PS00211">
    <property type="entry name" value="ABC_TRANSPORTER_1"/>
    <property type="match status" value="1"/>
</dbReference>
<accession>E7RUD4</accession>
<dbReference type="STRING" id="887898.HMPREF0551_0100"/>
<evidence type="ECO:0000259" key="5">
    <source>
        <dbReference type="PROSITE" id="PS50893"/>
    </source>
</evidence>
<proteinExistence type="predicted"/>
<evidence type="ECO:0000256" key="1">
    <source>
        <dbReference type="ARBA" id="ARBA00022475"/>
    </source>
</evidence>
<dbReference type="eggNOG" id="COG4175">
    <property type="taxonomic scope" value="Bacteria"/>
</dbReference>
<dbReference type="GO" id="GO:0016887">
    <property type="term" value="F:ATP hydrolysis activity"/>
    <property type="evidence" value="ECO:0007669"/>
    <property type="project" value="InterPro"/>
</dbReference>
<dbReference type="PANTHER" id="PTHR43869:SF1">
    <property type="entry name" value="GLYCINE BETAINE_PROLINE BETAINE TRANSPORT SYSTEM ATP-BINDING PROTEIN PROV"/>
    <property type="match status" value="1"/>
</dbReference>
<dbReference type="SUPFAM" id="SSF52540">
    <property type="entry name" value="P-loop containing nucleoside triphosphate hydrolases"/>
    <property type="match status" value="1"/>
</dbReference>
<keyword evidence="1" id="KW-1003">Cell membrane</keyword>
<gene>
    <name evidence="6" type="ORF">HMPREF0551_0100</name>
</gene>
<evidence type="ECO:0000256" key="4">
    <source>
        <dbReference type="ARBA" id="ARBA00022840"/>
    </source>
</evidence>
<name>E7RUD4_9BURK</name>
<dbReference type="InterPro" id="IPR003439">
    <property type="entry name" value="ABC_transporter-like_ATP-bd"/>
</dbReference>
<dbReference type="SMART" id="SM00382">
    <property type="entry name" value="AAA"/>
    <property type="match status" value="1"/>
</dbReference>
<sequence>MTRIVFEDVSKIYGDRPRQVQEAMALLHQNVPSDEIFARTGCRVGLRHISLEIPSGGIFCVIGLSGSGKSTLVRHINRLIEPSCGRIQACDIDVTALDARGLREFRRARVSMVFQHFGLLPHLTVMQNTCFGLRVRGLSAKEQRERAYYWLREMELADMADSYPEQLSGGMRQRVGLARALTADTDIILMDEAFSALDPLIRIRLQDTVLALQQRLGKTIVFITHDIDEALKMGSRLAILNAGELVQVGTPQELLDHPANDYVAEFMRTARHPGSAC</sequence>
<evidence type="ECO:0000256" key="2">
    <source>
        <dbReference type="ARBA" id="ARBA00022519"/>
    </source>
</evidence>
<evidence type="ECO:0000313" key="7">
    <source>
        <dbReference type="Proteomes" id="UP000011021"/>
    </source>
</evidence>
<dbReference type="PANTHER" id="PTHR43869">
    <property type="entry name" value="GLYCINE BETAINE/PROLINE BETAINE TRANSPORT SYSTEM ATP-BINDING PROTEIN PROV"/>
    <property type="match status" value="1"/>
</dbReference>
<dbReference type="Gene3D" id="3.40.50.300">
    <property type="entry name" value="P-loop containing nucleotide triphosphate hydrolases"/>
    <property type="match status" value="1"/>
</dbReference>
<keyword evidence="3" id="KW-0547">Nucleotide-binding</keyword>
<protein>
    <submittedName>
        <fullName evidence="6">ABC transporter, ATP-binding protein</fullName>
    </submittedName>
</protein>
<dbReference type="Proteomes" id="UP000011021">
    <property type="component" value="Unassembled WGS sequence"/>
</dbReference>